<dbReference type="InterPro" id="IPR009739">
    <property type="entry name" value="LprI-like_N"/>
</dbReference>
<evidence type="ECO:0000313" key="3">
    <source>
        <dbReference type="EMBL" id="QIO06971.1"/>
    </source>
</evidence>
<name>A0A6G8RYM5_9GAMM</name>
<organism evidence="3 4">
    <name type="scientific">Acinetobacter shaoyimingii</name>
    <dbReference type="NCBI Taxonomy" id="2715164"/>
    <lineage>
        <taxon>Bacteria</taxon>
        <taxon>Pseudomonadati</taxon>
        <taxon>Pseudomonadota</taxon>
        <taxon>Gammaproteobacteria</taxon>
        <taxon>Moraxellales</taxon>
        <taxon>Moraxellaceae</taxon>
        <taxon>Acinetobacter</taxon>
    </lineage>
</organism>
<reference evidence="3 4" key="1">
    <citation type="submission" date="2020-03" db="EMBL/GenBank/DDBJ databases">
        <authorList>
            <person name="Zhu W."/>
        </authorList>
    </citation>
    <scope>NUCLEOTIDE SEQUENCE [LARGE SCALE GENOMIC DNA]</scope>
    <source>
        <strain evidence="3 4">323-1</strain>
    </source>
</reference>
<protein>
    <submittedName>
        <fullName evidence="3">DUF1311 domain-containing protein</fullName>
    </submittedName>
</protein>
<dbReference type="KEGG" id="asha:G8E00_14025"/>
<feature type="chain" id="PRO_5026231825" evidence="1">
    <location>
        <begin position="23"/>
        <end position="139"/>
    </location>
</feature>
<feature type="signal peptide" evidence="1">
    <location>
        <begin position="1"/>
        <end position="22"/>
    </location>
</feature>
<dbReference type="RefSeq" id="WP_166011061.1">
    <property type="nucleotide sequence ID" value="NZ_CP049801.1"/>
</dbReference>
<evidence type="ECO:0000313" key="4">
    <source>
        <dbReference type="Proteomes" id="UP000502297"/>
    </source>
</evidence>
<feature type="domain" description="Lysozyme inhibitor LprI-like N-terminal" evidence="2">
    <location>
        <begin position="54"/>
        <end position="133"/>
    </location>
</feature>
<proteinExistence type="predicted"/>
<evidence type="ECO:0000256" key="1">
    <source>
        <dbReference type="SAM" id="SignalP"/>
    </source>
</evidence>
<dbReference type="Pfam" id="PF07007">
    <property type="entry name" value="LprI"/>
    <property type="match status" value="1"/>
</dbReference>
<accession>A0A6G8RYM5</accession>
<dbReference type="EMBL" id="CP049801">
    <property type="protein sequence ID" value="QIO06971.1"/>
    <property type="molecule type" value="Genomic_DNA"/>
</dbReference>
<dbReference type="Proteomes" id="UP000502297">
    <property type="component" value="Chromosome"/>
</dbReference>
<dbReference type="AlphaFoldDB" id="A0A6G8RYM5"/>
<dbReference type="Gene3D" id="1.20.1270.180">
    <property type="match status" value="1"/>
</dbReference>
<sequence>MKQLYRKLIPLLIVFFTQFSFAHTTSDKSDLYDQCVDHTLQKLKLDKINNTIVQSCSNETKAVYEKQIITVLDKIRQESQQESQPDRYLNILKSQRLWKSYVDKECDNAGTFIGSPMYSYCPMQEYRKRVDQLREYVDL</sequence>
<keyword evidence="1" id="KW-0732">Signal</keyword>
<evidence type="ECO:0000259" key="2">
    <source>
        <dbReference type="Pfam" id="PF07007"/>
    </source>
</evidence>
<gene>
    <name evidence="3" type="ORF">G8E00_14025</name>
</gene>
<keyword evidence="4" id="KW-1185">Reference proteome</keyword>